<dbReference type="SMART" id="SM00382">
    <property type="entry name" value="AAA"/>
    <property type="match status" value="1"/>
</dbReference>
<dbReference type="GO" id="GO:0005524">
    <property type="term" value="F:ATP binding"/>
    <property type="evidence" value="ECO:0007669"/>
    <property type="project" value="UniProtKB-KW"/>
</dbReference>
<dbReference type="HOGENOM" id="CLU_000604_1_2_9"/>
<evidence type="ECO:0000259" key="3">
    <source>
        <dbReference type="PROSITE" id="PS50893"/>
    </source>
</evidence>
<evidence type="ECO:0000313" key="5">
    <source>
        <dbReference type="Proteomes" id="UP000000486"/>
    </source>
</evidence>
<gene>
    <name evidence="4" type="primary">ybhF</name>
    <name evidence="4" type="ordered locus">LMM7_0773</name>
</gene>
<dbReference type="PANTHER" id="PTHR43158:SF1">
    <property type="entry name" value="ABC TRANSPORTER, ATP-BINDING PROTEIN"/>
    <property type="match status" value="1"/>
</dbReference>
<evidence type="ECO:0000256" key="1">
    <source>
        <dbReference type="ARBA" id="ARBA00022741"/>
    </source>
</evidence>
<dbReference type="Pfam" id="PF00005">
    <property type="entry name" value="ABC_tran"/>
    <property type="match status" value="1"/>
</dbReference>
<evidence type="ECO:0000313" key="4">
    <source>
        <dbReference type="EMBL" id="AEH91778.1"/>
    </source>
</evidence>
<organism evidence="4 5">
    <name type="scientific">Listeria monocytogenes serotype 4a (strain M7)</name>
    <dbReference type="NCBI Taxonomy" id="1030009"/>
    <lineage>
        <taxon>Bacteria</taxon>
        <taxon>Bacillati</taxon>
        <taxon>Bacillota</taxon>
        <taxon>Bacilli</taxon>
        <taxon>Bacillales</taxon>
        <taxon>Listeriaceae</taxon>
        <taxon>Listeria</taxon>
    </lineage>
</organism>
<dbReference type="SUPFAM" id="SSF52540">
    <property type="entry name" value="P-loop containing nucleoside triphosphate hydrolases"/>
    <property type="match status" value="1"/>
</dbReference>
<feature type="domain" description="ABC transporter" evidence="3">
    <location>
        <begin position="2"/>
        <end position="227"/>
    </location>
</feature>
<protein>
    <submittedName>
        <fullName evidence="4">ABC transporter, ATP-binding protein</fullName>
    </submittedName>
</protein>
<dbReference type="PATRIC" id="fig|1030009.3.peg.761"/>
<dbReference type="AlphaFoldDB" id="A0A0E0UUK9"/>
<evidence type="ECO:0000256" key="2">
    <source>
        <dbReference type="ARBA" id="ARBA00022840"/>
    </source>
</evidence>
<keyword evidence="1" id="KW-0547">Nucleotide-binding</keyword>
<dbReference type="Proteomes" id="UP000000486">
    <property type="component" value="Chromosome"/>
</dbReference>
<sequence length="229" mass="26098">MLVGNNIAKSYPNKLVLQNVDFEAKPGDMIVLSGENGSGKTTLLDMLANLKKTDSGTLQLDNEVFIKNEIRQQIAYLNNELYAKKSTTIEEFMKQHALLFENMELDKWDQLLAGWRINKRLKLGELSTGMLMKVKIGSVLARKAKLYLYDEPFASIDIVARSEVMKAIISETEPDAITIISSHHLEGTEKLYNKLWLIKDNTLKTIETETYREATGNSLIDFYKEEMNK</sequence>
<reference evidence="4 5" key="1">
    <citation type="journal article" date="2011" name="J. Bacteriol.">
        <title>Genome sequence of the nonpathogenic Listeria monocytogenes serovar 4a strain M7.</title>
        <authorList>
            <person name="Chen J."/>
            <person name="Xia Y."/>
            <person name="Cheng C."/>
            <person name="Fang C."/>
            <person name="Shan Y."/>
            <person name="Jin G."/>
            <person name="Fang W."/>
        </authorList>
    </citation>
    <scope>NUCLEOTIDE SEQUENCE [LARGE SCALE GENOMIC DNA]</scope>
    <source>
        <strain evidence="4 5">M7</strain>
    </source>
</reference>
<dbReference type="PROSITE" id="PS50893">
    <property type="entry name" value="ABC_TRANSPORTER_2"/>
    <property type="match status" value="1"/>
</dbReference>
<dbReference type="PANTHER" id="PTHR43158">
    <property type="entry name" value="SKFA PEPTIDE EXPORT ATP-BINDING PROTEIN SKFE"/>
    <property type="match status" value="1"/>
</dbReference>
<name>A0A0E0UUK9_LISMM</name>
<accession>A0A0E0UUK9</accession>
<keyword evidence="2 4" id="KW-0067">ATP-binding</keyword>
<dbReference type="RefSeq" id="WP_012581753.1">
    <property type="nucleotide sequence ID" value="NC_017537.1"/>
</dbReference>
<dbReference type="InterPro" id="IPR003439">
    <property type="entry name" value="ABC_transporter-like_ATP-bd"/>
</dbReference>
<dbReference type="InterPro" id="IPR003593">
    <property type="entry name" value="AAA+_ATPase"/>
</dbReference>
<dbReference type="KEGG" id="lmq:LMM7_0773"/>
<dbReference type="InterPro" id="IPR027417">
    <property type="entry name" value="P-loop_NTPase"/>
</dbReference>
<dbReference type="GO" id="GO:0016887">
    <property type="term" value="F:ATP hydrolysis activity"/>
    <property type="evidence" value="ECO:0007669"/>
    <property type="project" value="InterPro"/>
</dbReference>
<dbReference type="EMBL" id="CP002816">
    <property type="protein sequence ID" value="AEH91778.1"/>
    <property type="molecule type" value="Genomic_DNA"/>
</dbReference>
<dbReference type="Gene3D" id="3.40.50.300">
    <property type="entry name" value="P-loop containing nucleotide triphosphate hydrolases"/>
    <property type="match status" value="1"/>
</dbReference>
<proteinExistence type="predicted"/>